<dbReference type="Proteomes" id="UP000198683">
    <property type="component" value="Unassembled WGS sequence"/>
</dbReference>
<comment type="similarity">
    <text evidence="1">Belongs to the bacterial histone-like protein family.</text>
</comment>
<dbReference type="GO" id="GO:0003677">
    <property type="term" value="F:DNA binding"/>
    <property type="evidence" value="ECO:0007669"/>
    <property type="project" value="UniProtKB-KW"/>
</dbReference>
<accession>A0A1G9MN39</accession>
<evidence type="ECO:0000313" key="2">
    <source>
        <dbReference type="EMBL" id="SDL75534.1"/>
    </source>
</evidence>
<proteinExistence type="inferred from homology"/>
<evidence type="ECO:0000313" key="3">
    <source>
        <dbReference type="Proteomes" id="UP000198683"/>
    </source>
</evidence>
<dbReference type="InterPro" id="IPR010992">
    <property type="entry name" value="IHF-like_DNA-bd_dom_sf"/>
</dbReference>
<dbReference type="InterPro" id="IPR000119">
    <property type="entry name" value="Hist_DNA-bd"/>
</dbReference>
<dbReference type="Pfam" id="PF00216">
    <property type="entry name" value="Bac_DNA_binding"/>
    <property type="match status" value="1"/>
</dbReference>
<gene>
    <name evidence="2" type="ORF">SAMN05421874_128106</name>
</gene>
<keyword evidence="2" id="KW-0238">DNA-binding</keyword>
<reference evidence="2 3" key="1">
    <citation type="submission" date="2016-10" db="EMBL/GenBank/DDBJ databases">
        <authorList>
            <person name="de Groot N.N."/>
        </authorList>
    </citation>
    <scope>NUCLEOTIDE SEQUENCE [LARGE SCALE GENOMIC DNA]</scope>
    <source>
        <strain evidence="2 3">CGMCC 4.5681</strain>
    </source>
</reference>
<keyword evidence="3" id="KW-1185">Reference proteome</keyword>
<dbReference type="GO" id="GO:0030527">
    <property type="term" value="F:structural constituent of chromatin"/>
    <property type="evidence" value="ECO:0007669"/>
    <property type="project" value="InterPro"/>
</dbReference>
<dbReference type="SMART" id="SM00411">
    <property type="entry name" value="BHL"/>
    <property type="match status" value="1"/>
</dbReference>
<dbReference type="EMBL" id="FNFB01000028">
    <property type="protein sequence ID" value="SDL75534.1"/>
    <property type="molecule type" value="Genomic_DNA"/>
</dbReference>
<protein>
    <submittedName>
        <fullName evidence="2">DNA-binding protein HU-beta</fullName>
    </submittedName>
</protein>
<dbReference type="Gene3D" id="4.10.520.10">
    <property type="entry name" value="IHF-like DNA-binding proteins"/>
    <property type="match status" value="1"/>
</dbReference>
<dbReference type="RefSeq" id="WP_176903377.1">
    <property type="nucleotide sequence ID" value="NZ_FNFB01000028.1"/>
</dbReference>
<organism evidence="2 3">
    <name type="scientific">Nonomuraea maritima</name>
    <dbReference type="NCBI Taxonomy" id="683260"/>
    <lineage>
        <taxon>Bacteria</taxon>
        <taxon>Bacillati</taxon>
        <taxon>Actinomycetota</taxon>
        <taxon>Actinomycetes</taxon>
        <taxon>Streptosporangiales</taxon>
        <taxon>Streptosporangiaceae</taxon>
        <taxon>Nonomuraea</taxon>
    </lineage>
</organism>
<evidence type="ECO:0000256" key="1">
    <source>
        <dbReference type="RuleBase" id="RU003939"/>
    </source>
</evidence>
<sequence>MAKRTKDDVAKATGVTMQKLNEILDYIVGAVAAGDTVQLTGAFTVKPVEAAARTVRVPSTGETMTTKPKRVPRFSAGSDWKRVVAAGPKS</sequence>
<dbReference type="SUPFAM" id="SSF47729">
    <property type="entry name" value="IHF-like DNA-binding proteins"/>
    <property type="match status" value="1"/>
</dbReference>
<name>A0A1G9MN39_9ACTN</name>
<dbReference type="AlphaFoldDB" id="A0A1G9MN39"/>
<dbReference type="STRING" id="683260.SAMN05421874_128106"/>